<protein>
    <recommendedName>
        <fullName evidence="1">Glutaredoxin domain-containing protein</fullName>
    </recommendedName>
</protein>
<dbReference type="EMBL" id="UOEK01000315">
    <property type="protein sequence ID" value="VAW05342.1"/>
    <property type="molecule type" value="Genomic_DNA"/>
</dbReference>
<feature type="domain" description="Glutaredoxin" evidence="1">
    <location>
        <begin position="8"/>
        <end position="64"/>
    </location>
</feature>
<dbReference type="InterPro" id="IPR036249">
    <property type="entry name" value="Thioredoxin-like_sf"/>
</dbReference>
<name>A0A3B0SSS9_9ZZZZ</name>
<dbReference type="CDD" id="cd02976">
    <property type="entry name" value="NrdH"/>
    <property type="match status" value="1"/>
</dbReference>
<dbReference type="InterPro" id="IPR051548">
    <property type="entry name" value="Grx-like_ET"/>
</dbReference>
<accession>A0A3B0SSS9</accession>
<dbReference type="GO" id="GO:0009055">
    <property type="term" value="F:electron transfer activity"/>
    <property type="evidence" value="ECO:0007669"/>
    <property type="project" value="TreeGrafter"/>
</dbReference>
<reference evidence="2" key="1">
    <citation type="submission" date="2018-06" db="EMBL/GenBank/DDBJ databases">
        <authorList>
            <person name="Zhirakovskaya E."/>
        </authorList>
    </citation>
    <scope>NUCLEOTIDE SEQUENCE</scope>
</reference>
<dbReference type="GO" id="GO:0045454">
    <property type="term" value="P:cell redox homeostasis"/>
    <property type="evidence" value="ECO:0007669"/>
    <property type="project" value="TreeGrafter"/>
</dbReference>
<dbReference type="Gene3D" id="3.40.30.10">
    <property type="entry name" value="Glutaredoxin"/>
    <property type="match status" value="1"/>
</dbReference>
<dbReference type="Pfam" id="PF00462">
    <property type="entry name" value="Glutaredoxin"/>
    <property type="match status" value="1"/>
</dbReference>
<dbReference type="AlphaFoldDB" id="A0A3B0SSS9"/>
<gene>
    <name evidence="2" type="ORF">MNBD_ACTINO02-3095</name>
</gene>
<dbReference type="PANTHER" id="PTHR34386:SF1">
    <property type="entry name" value="GLUTAREDOXIN-LIKE PROTEIN NRDH"/>
    <property type="match status" value="1"/>
</dbReference>
<dbReference type="SUPFAM" id="SSF52833">
    <property type="entry name" value="Thioredoxin-like"/>
    <property type="match status" value="1"/>
</dbReference>
<evidence type="ECO:0000313" key="2">
    <source>
        <dbReference type="EMBL" id="VAW05342.1"/>
    </source>
</evidence>
<proteinExistence type="predicted"/>
<dbReference type="InterPro" id="IPR002109">
    <property type="entry name" value="Glutaredoxin"/>
</dbReference>
<sequence>MTTQEPIVYWRPGCGFCARLFAQLDQAGVPHRRVNIWEDPDAAATVRSFAHGSETVPTVVIGDTALVNPSVDQVQTALRTGPVSSQ</sequence>
<dbReference type="PROSITE" id="PS51354">
    <property type="entry name" value="GLUTAREDOXIN_2"/>
    <property type="match status" value="1"/>
</dbReference>
<evidence type="ECO:0000259" key="1">
    <source>
        <dbReference type="Pfam" id="PF00462"/>
    </source>
</evidence>
<organism evidence="2">
    <name type="scientific">hydrothermal vent metagenome</name>
    <dbReference type="NCBI Taxonomy" id="652676"/>
    <lineage>
        <taxon>unclassified sequences</taxon>
        <taxon>metagenomes</taxon>
        <taxon>ecological metagenomes</taxon>
    </lineage>
</organism>
<dbReference type="PANTHER" id="PTHR34386">
    <property type="entry name" value="GLUTAREDOXIN"/>
    <property type="match status" value="1"/>
</dbReference>